<dbReference type="InterPro" id="IPR001647">
    <property type="entry name" value="HTH_TetR"/>
</dbReference>
<dbReference type="SUPFAM" id="SSF48498">
    <property type="entry name" value="Tetracyclin repressor-like, C-terminal domain"/>
    <property type="match status" value="1"/>
</dbReference>
<evidence type="ECO:0000256" key="4">
    <source>
        <dbReference type="PROSITE-ProRule" id="PRU00335"/>
    </source>
</evidence>
<dbReference type="Gene3D" id="1.10.357.10">
    <property type="entry name" value="Tetracycline Repressor, domain 2"/>
    <property type="match status" value="1"/>
</dbReference>
<dbReference type="RefSeq" id="WP_359216994.1">
    <property type="nucleotide sequence ID" value="NZ_JBEZAM010000107.1"/>
</dbReference>
<keyword evidence="2 4" id="KW-0238">DNA-binding</keyword>
<comment type="caution">
    <text evidence="7">The sequence shown here is derived from an EMBL/GenBank/DDBJ whole genome shotgun (WGS) entry which is preliminary data.</text>
</comment>
<dbReference type="InterPro" id="IPR023772">
    <property type="entry name" value="DNA-bd_HTH_TetR-type_CS"/>
</dbReference>
<dbReference type="PROSITE" id="PS01081">
    <property type="entry name" value="HTH_TETR_1"/>
    <property type="match status" value="1"/>
</dbReference>
<sequence length="222" mass="25104">MTVEHTREVPPAGRRERSRRRMHDNLYTAALELFAEQGYDGTTIDHITERADVARGTFFNHFQKKEDLVTTWAEHRRRSLEGAMEDALALENDVTVQLERCMTTLADFNEAEQDLTRVMLTAWVKSGQPLLEEPHYAGSVFTQVITAGQARGEVAADIDPLLAGNLLRDAYLGLLYRWTQEPESRAPLHVELRALLRITLTGILSYAQRGWNPRDTSGTTPA</sequence>
<feature type="DNA-binding region" description="H-T-H motif" evidence="4">
    <location>
        <begin position="43"/>
        <end position="62"/>
    </location>
</feature>
<evidence type="ECO:0000256" key="2">
    <source>
        <dbReference type="ARBA" id="ARBA00023125"/>
    </source>
</evidence>
<dbReference type="Pfam" id="PF00440">
    <property type="entry name" value="TetR_N"/>
    <property type="match status" value="1"/>
</dbReference>
<dbReference type="Proteomes" id="UP001551210">
    <property type="component" value="Unassembled WGS sequence"/>
</dbReference>
<evidence type="ECO:0000259" key="6">
    <source>
        <dbReference type="PROSITE" id="PS50977"/>
    </source>
</evidence>
<keyword evidence="8" id="KW-1185">Reference proteome</keyword>
<dbReference type="InterPro" id="IPR036271">
    <property type="entry name" value="Tet_transcr_reg_TetR-rel_C_sf"/>
</dbReference>
<evidence type="ECO:0000313" key="8">
    <source>
        <dbReference type="Proteomes" id="UP001551210"/>
    </source>
</evidence>
<accession>A0ABV3D8K6</accession>
<evidence type="ECO:0000256" key="1">
    <source>
        <dbReference type="ARBA" id="ARBA00023015"/>
    </source>
</evidence>
<evidence type="ECO:0000256" key="5">
    <source>
        <dbReference type="SAM" id="MobiDB-lite"/>
    </source>
</evidence>
<dbReference type="PROSITE" id="PS50977">
    <property type="entry name" value="HTH_TETR_2"/>
    <property type="match status" value="1"/>
</dbReference>
<dbReference type="PANTHER" id="PTHR30055">
    <property type="entry name" value="HTH-TYPE TRANSCRIPTIONAL REGULATOR RUTR"/>
    <property type="match status" value="1"/>
</dbReference>
<reference evidence="7 8" key="1">
    <citation type="submission" date="2024-06" db="EMBL/GenBank/DDBJ databases">
        <title>The Natural Products Discovery Center: Release of the First 8490 Sequenced Strains for Exploring Actinobacteria Biosynthetic Diversity.</title>
        <authorList>
            <person name="Kalkreuter E."/>
            <person name="Kautsar S.A."/>
            <person name="Yang D."/>
            <person name="Bader C.D."/>
            <person name="Teijaro C.N."/>
            <person name="Fluegel L."/>
            <person name="Davis C.M."/>
            <person name="Simpson J.R."/>
            <person name="Lauterbach L."/>
            <person name="Steele A.D."/>
            <person name="Gui C."/>
            <person name="Meng S."/>
            <person name="Li G."/>
            <person name="Viehrig K."/>
            <person name="Ye F."/>
            <person name="Su P."/>
            <person name="Kiefer A.F."/>
            <person name="Nichols A."/>
            <person name="Cepeda A.J."/>
            <person name="Yan W."/>
            <person name="Fan B."/>
            <person name="Jiang Y."/>
            <person name="Adhikari A."/>
            <person name="Zheng C.-J."/>
            <person name="Schuster L."/>
            <person name="Cowan T.M."/>
            <person name="Smanski M.J."/>
            <person name="Chevrette M.G."/>
            <person name="De Carvalho L.P.S."/>
            <person name="Shen B."/>
        </authorList>
    </citation>
    <scope>NUCLEOTIDE SEQUENCE [LARGE SCALE GENOMIC DNA]</scope>
    <source>
        <strain evidence="7 8">NPDC045705</strain>
    </source>
</reference>
<dbReference type="InterPro" id="IPR009057">
    <property type="entry name" value="Homeodomain-like_sf"/>
</dbReference>
<evidence type="ECO:0000313" key="7">
    <source>
        <dbReference type="EMBL" id="MEU7298266.1"/>
    </source>
</evidence>
<dbReference type="PRINTS" id="PR00455">
    <property type="entry name" value="HTHTETR"/>
</dbReference>
<feature type="domain" description="HTH tetR-type" evidence="6">
    <location>
        <begin position="20"/>
        <end position="80"/>
    </location>
</feature>
<proteinExistence type="predicted"/>
<dbReference type="SUPFAM" id="SSF46689">
    <property type="entry name" value="Homeodomain-like"/>
    <property type="match status" value="1"/>
</dbReference>
<evidence type="ECO:0000256" key="3">
    <source>
        <dbReference type="ARBA" id="ARBA00023163"/>
    </source>
</evidence>
<feature type="region of interest" description="Disordered" evidence="5">
    <location>
        <begin position="1"/>
        <end position="21"/>
    </location>
</feature>
<gene>
    <name evidence="7" type="ORF">AB0A76_34605</name>
</gene>
<dbReference type="InterPro" id="IPR050109">
    <property type="entry name" value="HTH-type_TetR-like_transc_reg"/>
</dbReference>
<protein>
    <submittedName>
        <fullName evidence="7">TetR/AcrR family transcriptional regulator</fullName>
    </submittedName>
</protein>
<dbReference type="PANTHER" id="PTHR30055:SF234">
    <property type="entry name" value="HTH-TYPE TRANSCRIPTIONAL REGULATOR BETI"/>
    <property type="match status" value="1"/>
</dbReference>
<keyword evidence="1" id="KW-0805">Transcription regulation</keyword>
<dbReference type="EMBL" id="JBEZAM010000107">
    <property type="protein sequence ID" value="MEU7298266.1"/>
    <property type="molecule type" value="Genomic_DNA"/>
</dbReference>
<keyword evidence="3" id="KW-0804">Transcription</keyword>
<name>A0ABV3D8K6_STREX</name>
<organism evidence="7 8">
    <name type="scientific">Streptomyces exfoliatus</name>
    <name type="common">Streptomyces hydrogenans</name>
    <dbReference type="NCBI Taxonomy" id="1905"/>
    <lineage>
        <taxon>Bacteria</taxon>
        <taxon>Bacillati</taxon>
        <taxon>Actinomycetota</taxon>
        <taxon>Actinomycetes</taxon>
        <taxon>Kitasatosporales</taxon>
        <taxon>Streptomycetaceae</taxon>
        <taxon>Streptomyces</taxon>
    </lineage>
</organism>